<dbReference type="InterPro" id="IPR050523">
    <property type="entry name" value="AKR_Detox_Biosynth"/>
</dbReference>
<dbReference type="InterPro" id="IPR036812">
    <property type="entry name" value="NAD(P)_OxRdtase_dom_sf"/>
</dbReference>
<dbReference type="FunFam" id="3.20.20.100:FF:000004">
    <property type="entry name" value="Oxidoreductase, aldo/keto reductase"/>
    <property type="match status" value="1"/>
</dbReference>
<dbReference type="PROSITE" id="PS00062">
    <property type="entry name" value="ALDOKETO_REDUCTASE_2"/>
    <property type="match status" value="1"/>
</dbReference>
<dbReference type="CDD" id="cd19148">
    <property type="entry name" value="AKR_AKR11B1"/>
    <property type="match status" value="1"/>
</dbReference>
<dbReference type="InterPro" id="IPR023210">
    <property type="entry name" value="NADP_OxRdtase_dom"/>
</dbReference>
<dbReference type="OrthoDB" id="9773828at2"/>
<dbReference type="STRING" id="240302.BN982_02303"/>
<dbReference type="GO" id="GO:0005829">
    <property type="term" value="C:cytosol"/>
    <property type="evidence" value="ECO:0007669"/>
    <property type="project" value="TreeGrafter"/>
</dbReference>
<accession>A0A1I3V2G4</accession>
<dbReference type="InterPro" id="IPR020471">
    <property type="entry name" value="AKR"/>
</dbReference>
<dbReference type="PANTHER" id="PTHR43364:SF4">
    <property type="entry name" value="NAD(P)-LINKED OXIDOREDUCTASE SUPERFAMILY PROTEIN"/>
    <property type="match status" value="1"/>
</dbReference>
<evidence type="ECO:0000259" key="2">
    <source>
        <dbReference type="Pfam" id="PF00248"/>
    </source>
</evidence>
<dbReference type="SUPFAM" id="SSF51430">
    <property type="entry name" value="NAD(P)-linked oxidoreductase"/>
    <property type="match status" value="1"/>
</dbReference>
<reference evidence="4" key="1">
    <citation type="submission" date="2016-10" db="EMBL/GenBank/DDBJ databases">
        <authorList>
            <person name="Varghese N."/>
            <person name="Submissions S."/>
        </authorList>
    </citation>
    <scope>NUCLEOTIDE SEQUENCE [LARGE SCALE GENOMIC DNA]</scope>
    <source>
        <strain evidence="4">CGMCC 1.3704</strain>
    </source>
</reference>
<dbReference type="Pfam" id="PF00248">
    <property type="entry name" value="Aldo_ket_red"/>
    <property type="match status" value="1"/>
</dbReference>
<dbReference type="Proteomes" id="UP000183557">
    <property type="component" value="Unassembled WGS sequence"/>
</dbReference>
<dbReference type="GO" id="GO:0016491">
    <property type="term" value="F:oxidoreductase activity"/>
    <property type="evidence" value="ECO:0007669"/>
    <property type="project" value="UniProtKB-KW"/>
</dbReference>
<keyword evidence="4" id="KW-1185">Reference proteome</keyword>
<keyword evidence="1" id="KW-0560">Oxidoreductase</keyword>
<organism evidence="3 4">
    <name type="scientific">Halobacillus dabanensis</name>
    <dbReference type="NCBI Taxonomy" id="240302"/>
    <lineage>
        <taxon>Bacteria</taxon>
        <taxon>Bacillati</taxon>
        <taxon>Bacillota</taxon>
        <taxon>Bacilli</taxon>
        <taxon>Bacillales</taxon>
        <taxon>Bacillaceae</taxon>
        <taxon>Halobacillus</taxon>
    </lineage>
</organism>
<dbReference type="PANTHER" id="PTHR43364">
    <property type="entry name" value="NADH-SPECIFIC METHYLGLYOXAL REDUCTASE-RELATED"/>
    <property type="match status" value="1"/>
</dbReference>
<dbReference type="AlphaFoldDB" id="A0A1I3V2G4"/>
<sequence length="334" mass="38133">MEKIKISNTSMEASRIGLGTWAIGGWMWGGTDEEQSIKTIHSALDTGINLIDTAPVYGFGRSEEIVGKAVEQYGRREDLLLATKVGMDWNEDTVFRNASKERIHKEVEDSLRRLKTDYIDIYQVHWPDPITPIYETAEALSYLYKQGKIRAIGVSNFSPEQMDIFREAAPLHTLQPPYNLFERDIETKTLPYVQDHDVTTISYGSLCRGLLSGKMSTNREFEGDDLRNNDPKFQQPRFKQYLNAVQELEQLAENRFGKSVLQLAIRWVLDQPGSGIALMGGRRPDQLNPVEEIDNFEIDEKTMHDIDEILLKHINDPVGPEFMAPPDRQDLGMK</sequence>
<proteinExistence type="predicted"/>
<dbReference type="InterPro" id="IPR018170">
    <property type="entry name" value="Aldo/ket_reductase_CS"/>
</dbReference>
<evidence type="ECO:0000313" key="3">
    <source>
        <dbReference type="EMBL" id="SFJ89628.1"/>
    </source>
</evidence>
<dbReference type="Gene3D" id="3.20.20.100">
    <property type="entry name" value="NADP-dependent oxidoreductase domain"/>
    <property type="match status" value="1"/>
</dbReference>
<evidence type="ECO:0000256" key="1">
    <source>
        <dbReference type="ARBA" id="ARBA00023002"/>
    </source>
</evidence>
<name>A0A1I3V2G4_HALDA</name>
<dbReference type="PRINTS" id="PR00069">
    <property type="entry name" value="ALDKETRDTASE"/>
</dbReference>
<evidence type="ECO:0000313" key="4">
    <source>
        <dbReference type="Proteomes" id="UP000183557"/>
    </source>
</evidence>
<protein>
    <submittedName>
        <fullName evidence="3">Predicted oxidoreductase</fullName>
    </submittedName>
</protein>
<dbReference type="EMBL" id="FOSB01000005">
    <property type="protein sequence ID" value="SFJ89628.1"/>
    <property type="molecule type" value="Genomic_DNA"/>
</dbReference>
<dbReference type="RefSeq" id="WP_075036414.1">
    <property type="nucleotide sequence ID" value="NZ_FOSB01000005.1"/>
</dbReference>
<gene>
    <name evidence="3" type="ORF">SAMN04487936_105110</name>
</gene>
<feature type="domain" description="NADP-dependent oxidoreductase" evidence="2">
    <location>
        <begin position="15"/>
        <end position="309"/>
    </location>
</feature>